<dbReference type="GO" id="GO:0003779">
    <property type="term" value="F:actin binding"/>
    <property type="evidence" value="ECO:0007669"/>
    <property type="project" value="InterPro"/>
</dbReference>
<dbReference type="OrthoDB" id="77251at2759"/>
<dbReference type="InterPro" id="IPR028417">
    <property type="entry name" value="CAP_CS_C"/>
</dbReference>
<dbReference type="Gene3D" id="2.160.20.70">
    <property type="match status" value="1"/>
</dbReference>
<organism evidence="6 7">
    <name type="scientific">Kwoniella heveanensis BCC8398</name>
    <dbReference type="NCBI Taxonomy" id="1296120"/>
    <lineage>
        <taxon>Eukaryota</taxon>
        <taxon>Fungi</taxon>
        <taxon>Dikarya</taxon>
        <taxon>Basidiomycota</taxon>
        <taxon>Agaricomycotina</taxon>
        <taxon>Tremellomycetes</taxon>
        <taxon>Tremellales</taxon>
        <taxon>Cryptococcaceae</taxon>
        <taxon>Kwoniella</taxon>
    </lineage>
</organism>
<evidence type="ECO:0000313" key="7">
    <source>
        <dbReference type="Proteomes" id="UP000092666"/>
    </source>
</evidence>
<dbReference type="GO" id="GO:0019933">
    <property type="term" value="P:cAMP-mediated signaling"/>
    <property type="evidence" value="ECO:0007669"/>
    <property type="project" value="TreeGrafter"/>
</dbReference>
<feature type="compositionally biased region" description="Low complexity" evidence="4">
    <location>
        <begin position="261"/>
        <end position="272"/>
    </location>
</feature>
<dbReference type="InterPro" id="IPR036223">
    <property type="entry name" value="CAP_C_sf"/>
</dbReference>
<accession>A0A1B9GQA2</accession>
<dbReference type="EMBL" id="KV700127">
    <property type="protein sequence ID" value="OCF33168.1"/>
    <property type="molecule type" value="Genomic_DNA"/>
</dbReference>
<dbReference type="Proteomes" id="UP000092666">
    <property type="component" value="Unassembled WGS sequence"/>
</dbReference>
<dbReference type="InterPro" id="IPR036222">
    <property type="entry name" value="CAP_N_sf"/>
</dbReference>
<reference evidence="7" key="2">
    <citation type="submission" date="2013-12" db="EMBL/GenBank/DDBJ databases">
        <title>Evolution of pathogenesis and genome organization in the Tremellales.</title>
        <authorList>
            <person name="Cuomo C."/>
            <person name="Litvintseva A."/>
            <person name="Heitman J."/>
            <person name="Chen Y."/>
            <person name="Sun S."/>
            <person name="Springer D."/>
            <person name="Dromer F."/>
            <person name="Young S."/>
            <person name="Zeng Q."/>
            <person name="Chapman S."/>
            <person name="Gujja S."/>
            <person name="Saif S."/>
            <person name="Birren B."/>
        </authorList>
    </citation>
    <scope>NUCLEOTIDE SEQUENCE [LARGE SCALE GENOMIC DNA]</scope>
    <source>
        <strain evidence="7">BCC8398</strain>
    </source>
</reference>
<keyword evidence="7" id="KW-1185">Reference proteome</keyword>
<feature type="compositionally biased region" description="Pro residues" evidence="4">
    <location>
        <begin position="273"/>
        <end position="284"/>
    </location>
</feature>
<dbReference type="SUPFAM" id="SSF69340">
    <property type="entry name" value="C-terminal domain of adenylylcyclase associated protein"/>
    <property type="match status" value="1"/>
</dbReference>
<name>A0A1B9GQA2_9TREE</name>
<dbReference type="SMART" id="SM00673">
    <property type="entry name" value="CARP"/>
    <property type="match status" value="2"/>
</dbReference>
<feature type="compositionally biased region" description="Pro residues" evidence="4">
    <location>
        <begin position="345"/>
        <end position="360"/>
    </location>
</feature>
<dbReference type="InterPro" id="IPR001837">
    <property type="entry name" value="Adenylate_cyclase-assoc_CAP"/>
</dbReference>
<feature type="compositionally biased region" description="Pro residues" evidence="4">
    <location>
        <begin position="57"/>
        <end position="69"/>
    </location>
</feature>
<dbReference type="InterPro" id="IPR053950">
    <property type="entry name" value="CAP_N"/>
</dbReference>
<comment type="function">
    <text evidence="2">The N-terminal domain binds to adenylyl cyclase, thereby enabling adenylyl cyclase to be activated by upstream regulatory signals, such as Ras. The C-terminal domain is required for normal cellular morphology and growth control.</text>
</comment>
<evidence type="ECO:0000313" key="6">
    <source>
        <dbReference type="EMBL" id="OCF33168.1"/>
    </source>
</evidence>
<dbReference type="FunFam" id="1.25.40.330:FF:000001">
    <property type="entry name" value="Adenylyl cyclase-associated protein"/>
    <property type="match status" value="1"/>
</dbReference>
<gene>
    <name evidence="6" type="ORF">I316_05213</name>
</gene>
<dbReference type="InterPro" id="IPR013912">
    <property type="entry name" value="Adenylate_cyclase-assoc_CAP_C"/>
</dbReference>
<proteinExistence type="inferred from homology"/>
<reference evidence="6 7" key="1">
    <citation type="submission" date="2013-07" db="EMBL/GenBank/DDBJ databases">
        <title>The Genome Sequence of Cryptococcus heveanensis BCC8398.</title>
        <authorList>
            <consortium name="The Broad Institute Genome Sequencing Platform"/>
            <person name="Cuomo C."/>
            <person name="Litvintseva A."/>
            <person name="Chen Y."/>
            <person name="Heitman J."/>
            <person name="Sun S."/>
            <person name="Springer D."/>
            <person name="Dromer F."/>
            <person name="Young S.K."/>
            <person name="Zeng Q."/>
            <person name="Gargeya S."/>
            <person name="Fitzgerald M."/>
            <person name="Abouelleil A."/>
            <person name="Alvarado L."/>
            <person name="Berlin A.M."/>
            <person name="Chapman S.B."/>
            <person name="Dewar J."/>
            <person name="Goldberg J."/>
            <person name="Griggs A."/>
            <person name="Gujja S."/>
            <person name="Hansen M."/>
            <person name="Howarth C."/>
            <person name="Imamovic A."/>
            <person name="Larimer J."/>
            <person name="McCowan C."/>
            <person name="Murphy C."/>
            <person name="Pearson M."/>
            <person name="Priest M."/>
            <person name="Roberts A."/>
            <person name="Saif S."/>
            <person name="Shea T."/>
            <person name="Sykes S."/>
            <person name="Wortman J."/>
            <person name="Nusbaum C."/>
            <person name="Birren B."/>
        </authorList>
    </citation>
    <scope>NUCLEOTIDE SEQUENCE [LARGE SCALE GENOMIC DNA]</scope>
    <source>
        <strain evidence="6 7">BCC8398</strain>
    </source>
</reference>
<feature type="region of interest" description="Disordered" evidence="4">
    <location>
        <begin position="18"/>
        <end position="73"/>
    </location>
</feature>
<dbReference type="GO" id="GO:0007015">
    <property type="term" value="P:actin filament organization"/>
    <property type="evidence" value="ECO:0007669"/>
    <property type="project" value="TreeGrafter"/>
</dbReference>
<feature type="region of interest" description="Disordered" evidence="4">
    <location>
        <begin position="261"/>
        <end position="364"/>
    </location>
</feature>
<feature type="domain" description="C-CAP/cofactor C-like" evidence="5">
    <location>
        <begin position="358"/>
        <end position="499"/>
    </location>
</feature>
<dbReference type="InterPro" id="IPR016098">
    <property type="entry name" value="CAP/MinC_C"/>
</dbReference>
<evidence type="ECO:0000256" key="3">
    <source>
        <dbReference type="ARBA" id="ARBA00072052"/>
    </source>
</evidence>
<dbReference type="InterPro" id="IPR017901">
    <property type="entry name" value="C-CAP_CF_C-like"/>
</dbReference>
<evidence type="ECO:0000256" key="2">
    <source>
        <dbReference type="ARBA" id="ARBA00054756"/>
    </source>
</evidence>
<dbReference type="Pfam" id="PF21938">
    <property type="entry name" value="CAP_N"/>
    <property type="match status" value="1"/>
</dbReference>
<dbReference type="GO" id="GO:0008179">
    <property type="term" value="F:adenylate cyclase binding"/>
    <property type="evidence" value="ECO:0007669"/>
    <property type="project" value="TreeGrafter"/>
</dbReference>
<feature type="compositionally biased region" description="Polar residues" evidence="4">
    <location>
        <begin position="22"/>
        <end position="40"/>
    </location>
</feature>
<dbReference type="Gene3D" id="1.25.40.330">
    <property type="entry name" value="Adenylate cyclase-associated CAP, N-terminal domain"/>
    <property type="match status" value="1"/>
</dbReference>
<evidence type="ECO:0000256" key="1">
    <source>
        <dbReference type="ARBA" id="ARBA00007659"/>
    </source>
</evidence>
<evidence type="ECO:0000256" key="4">
    <source>
        <dbReference type="SAM" id="MobiDB-lite"/>
    </source>
</evidence>
<protein>
    <recommendedName>
        <fullName evidence="3">Adenylyl cyclase-associated protein</fullName>
    </recommendedName>
</protein>
<dbReference type="PROSITE" id="PS01089">
    <property type="entry name" value="CAP_2"/>
    <property type="match status" value="1"/>
</dbReference>
<sequence length="521" mass="54205">MELITHPIVHAAVTSRLEDVAVSQSSPAPTTSLRSPTQASHEALSGHVGPSSSTSGGPPPPPPPPPPPAAVEAQAEEKITPAIQAYKDEIIDGVLKEFVAKAAEVGGLVEQHSNLLPALAEAQFAFLKLASNHAKPPTPAALGPLLEPQGKAIQAIMEAKDKLGRSKEGREWGPALNVLGEGAPAWGWVQVEPAPAPFVAEMKNATQFWADRVIKQFKETNPAAVAWARAFSELLTTLQAYVKQWHTTGVAWNPKGLPAPASIPTASSAPSGGAPPPPPPPPAGGPSSAPTPSSGGGAGGTAALLADLNRGGAVTSGLKKVDPSQMTHKNPELRNAGTVPEQKKPGPPALKPKPGSTPPKKPARLELEDGSKWMIENQEDNKDINITETSLHQTVHIFGCKNSVVKISGKINAVTMVGCKKTAVVLESAVSSLSITSSPSFEVQITGTVPTVQIDTTDSGSVYLSKECMDVVEIITSKTSSINISVPTGEGGDFEERPVPEQMKSKVVNGKLVTEIVEHAG</sequence>
<dbReference type="InterPro" id="IPR006599">
    <property type="entry name" value="CARP_motif"/>
</dbReference>
<dbReference type="STRING" id="1296120.A0A1B9GQA2"/>
<dbReference type="PANTHER" id="PTHR10652">
    <property type="entry name" value="ADENYLYL CYCLASE-ASSOCIATED PROTEIN"/>
    <property type="match status" value="1"/>
</dbReference>
<dbReference type="GO" id="GO:0005737">
    <property type="term" value="C:cytoplasm"/>
    <property type="evidence" value="ECO:0007669"/>
    <property type="project" value="TreeGrafter"/>
</dbReference>
<comment type="similarity">
    <text evidence="1">Belongs to the CAP family.</text>
</comment>
<dbReference type="Pfam" id="PF08603">
    <property type="entry name" value="CAP_C"/>
    <property type="match status" value="1"/>
</dbReference>
<dbReference type="AlphaFoldDB" id="A0A1B9GQA2"/>
<dbReference type="PANTHER" id="PTHR10652:SF0">
    <property type="entry name" value="ADENYLYL CYCLASE-ASSOCIATED PROTEIN"/>
    <property type="match status" value="1"/>
</dbReference>
<dbReference type="PROSITE" id="PS51329">
    <property type="entry name" value="C_CAP_COFACTOR_C"/>
    <property type="match status" value="1"/>
</dbReference>
<dbReference type="SUPFAM" id="SSF101278">
    <property type="entry name" value="N-terminal domain of adenylylcyclase associated protein, CAP"/>
    <property type="match status" value="1"/>
</dbReference>
<evidence type="ECO:0000259" key="5">
    <source>
        <dbReference type="PROSITE" id="PS51329"/>
    </source>
</evidence>